<gene>
    <name evidence="12" type="ORF">HSB1_17900</name>
</gene>
<organism evidence="12 13">
    <name type="scientific">Halogranum salarium B-1</name>
    <dbReference type="NCBI Taxonomy" id="1210908"/>
    <lineage>
        <taxon>Archaea</taxon>
        <taxon>Methanobacteriati</taxon>
        <taxon>Methanobacteriota</taxon>
        <taxon>Stenosarchaea group</taxon>
        <taxon>Halobacteria</taxon>
        <taxon>Halobacteriales</taxon>
        <taxon>Haloferacaceae</taxon>
    </lineage>
</organism>
<evidence type="ECO:0000313" key="13">
    <source>
        <dbReference type="Proteomes" id="UP000007813"/>
    </source>
</evidence>
<dbReference type="GO" id="GO:0005975">
    <property type="term" value="P:carbohydrate metabolic process"/>
    <property type="evidence" value="ECO:0007669"/>
    <property type="project" value="InterPro"/>
</dbReference>
<comment type="similarity">
    <text evidence="2 7">Belongs to the phosphohexose mutase family.</text>
</comment>
<dbReference type="InterPro" id="IPR016055">
    <property type="entry name" value="A-D-PHexomutase_a/b/a-I/II/III"/>
</dbReference>
<reference evidence="12 13" key="1">
    <citation type="journal article" date="2012" name="J. Bacteriol.">
        <title>Draft Genome Sequence of the Extremely Halophilic Archaeon Halogranum salarium B-1T.</title>
        <authorList>
            <person name="Kim K.K."/>
            <person name="Lee K.C."/>
            <person name="Lee J.S."/>
        </authorList>
    </citation>
    <scope>NUCLEOTIDE SEQUENCE [LARGE SCALE GENOMIC DNA]</scope>
    <source>
        <strain evidence="12 13">B-1</strain>
    </source>
</reference>
<dbReference type="SUPFAM" id="SSF53738">
    <property type="entry name" value="Phosphoglucomutase, first 3 domains"/>
    <property type="match status" value="3"/>
</dbReference>
<proteinExistence type="inferred from homology"/>
<evidence type="ECO:0000256" key="6">
    <source>
        <dbReference type="ARBA" id="ARBA00023235"/>
    </source>
</evidence>
<dbReference type="AlphaFoldDB" id="J3EX67"/>
<dbReference type="SUPFAM" id="SSF55957">
    <property type="entry name" value="Phosphoglucomutase, C-terminal domain"/>
    <property type="match status" value="1"/>
</dbReference>
<evidence type="ECO:0000256" key="4">
    <source>
        <dbReference type="ARBA" id="ARBA00022723"/>
    </source>
</evidence>
<dbReference type="InterPro" id="IPR005843">
    <property type="entry name" value="A-D-PHexomutase_C"/>
</dbReference>
<evidence type="ECO:0000259" key="8">
    <source>
        <dbReference type="Pfam" id="PF00408"/>
    </source>
</evidence>
<dbReference type="PANTHER" id="PTHR45745">
    <property type="entry name" value="PHOSPHOMANNOMUTASE 45A"/>
    <property type="match status" value="1"/>
</dbReference>
<dbReference type="PRINTS" id="PR00509">
    <property type="entry name" value="PGMPMM"/>
</dbReference>
<feature type="domain" description="Alpha-D-phosphohexomutase alpha/beta/alpha" evidence="10">
    <location>
        <begin position="179"/>
        <end position="273"/>
    </location>
</feature>
<dbReference type="eggNOG" id="arCOG00767">
    <property type="taxonomic scope" value="Archaea"/>
</dbReference>
<dbReference type="Proteomes" id="UP000007813">
    <property type="component" value="Unassembled WGS sequence"/>
</dbReference>
<feature type="domain" description="Alpha-D-phosphohexomutase alpha/beta/alpha" evidence="9">
    <location>
        <begin position="28"/>
        <end position="160"/>
    </location>
</feature>
<dbReference type="GO" id="GO:0006166">
    <property type="term" value="P:purine ribonucleoside salvage"/>
    <property type="evidence" value="ECO:0007669"/>
    <property type="project" value="TreeGrafter"/>
</dbReference>
<dbReference type="CDD" id="cd05800">
    <property type="entry name" value="PGM_like2"/>
    <property type="match status" value="1"/>
</dbReference>
<sequence length="481" mass="52024">MWGDDTTRLYDGEWFFETRAGETGMDQIAFGTDGWRATLDTFTDDRVRIVGQAVADYLTEEGHDEPVVVGYDARETSEGFAESLAEVMAGNGFDVILPESDCPTPVTAWAIVNRGCAGALMVTASHNPPEYNGVKFIPEDGAPALPGVTERIEANLREPEFLPEAKQGTIERVDLVADHADHARDLVKANLSDLTVVYDAMHGSGRGVTDELLESAGAEVITLRTDRDPTFGGSSPEPSAENLQELIQAVREHDADFGVANDGDADRLALVTPERGFLDENLFFAAIYDYLLETDSGPAVRTVSTTFLIDRIAEAHDEEVFETPVGFKWVAQGMGEHDALMGGEESGGFSVRGHIREKDGVLMSLVAGAAASEESIDSRVDRLLAEHGDIVADKISLECPDDKKSQVLSDLESEIPDEVAGREVAKVVTLDGFKLLLDDGSWLLVRPSGTEPAMRVYAEAGSKEKVETLLADGRELVSAFL</sequence>
<comment type="cofactor">
    <cofactor evidence="1">
        <name>Mg(2+)</name>
        <dbReference type="ChEBI" id="CHEBI:18420"/>
    </cofactor>
</comment>
<dbReference type="InterPro" id="IPR005845">
    <property type="entry name" value="A-D-PHexomutase_a/b/a-II"/>
</dbReference>
<dbReference type="Gene3D" id="3.30.310.50">
    <property type="entry name" value="Alpha-D-phosphohexomutase, C-terminal domain"/>
    <property type="match status" value="1"/>
</dbReference>
<dbReference type="Pfam" id="PF02879">
    <property type="entry name" value="PGM_PMM_II"/>
    <property type="match status" value="1"/>
</dbReference>
<name>J3EX67_9EURY</name>
<dbReference type="Gene3D" id="3.40.120.10">
    <property type="entry name" value="Alpha-D-Glucose-1,6-Bisphosphate, subunit A, domain 3"/>
    <property type="match status" value="3"/>
</dbReference>
<evidence type="ECO:0000256" key="7">
    <source>
        <dbReference type="RuleBase" id="RU004326"/>
    </source>
</evidence>
<protein>
    <submittedName>
        <fullName evidence="12">Phosphomannomutase</fullName>
    </submittedName>
</protein>
<evidence type="ECO:0000259" key="10">
    <source>
        <dbReference type="Pfam" id="PF02879"/>
    </source>
</evidence>
<evidence type="ECO:0000256" key="2">
    <source>
        <dbReference type="ARBA" id="ARBA00010231"/>
    </source>
</evidence>
<comment type="caution">
    <text evidence="12">The sequence shown here is derived from an EMBL/GenBank/DDBJ whole genome shotgun (WGS) entry which is preliminary data.</text>
</comment>
<evidence type="ECO:0000259" key="9">
    <source>
        <dbReference type="Pfam" id="PF02878"/>
    </source>
</evidence>
<accession>J3EX67</accession>
<evidence type="ECO:0000259" key="11">
    <source>
        <dbReference type="Pfam" id="PF02880"/>
    </source>
</evidence>
<dbReference type="InterPro" id="IPR036900">
    <property type="entry name" value="A-D-PHexomutase_C_sf"/>
</dbReference>
<dbReference type="PATRIC" id="fig|1210908.3.peg.1717"/>
<keyword evidence="4 7" id="KW-0479">Metal-binding</keyword>
<dbReference type="Pfam" id="PF02878">
    <property type="entry name" value="PGM_PMM_I"/>
    <property type="match status" value="1"/>
</dbReference>
<dbReference type="InterPro" id="IPR016066">
    <property type="entry name" value="A-D-PHexomutase_CS"/>
</dbReference>
<dbReference type="GO" id="GO:0000287">
    <property type="term" value="F:magnesium ion binding"/>
    <property type="evidence" value="ECO:0007669"/>
    <property type="project" value="InterPro"/>
</dbReference>
<dbReference type="GO" id="GO:0008973">
    <property type="term" value="F:phosphopentomutase activity"/>
    <property type="evidence" value="ECO:0007669"/>
    <property type="project" value="TreeGrafter"/>
</dbReference>
<evidence type="ECO:0000256" key="5">
    <source>
        <dbReference type="ARBA" id="ARBA00022842"/>
    </source>
</evidence>
<feature type="domain" description="Alpha-D-phosphohexomutase C-terminal" evidence="8">
    <location>
        <begin position="419"/>
        <end position="472"/>
    </location>
</feature>
<keyword evidence="3" id="KW-0597">Phosphoprotein</keyword>
<dbReference type="InterPro" id="IPR005841">
    <property type="entry name" value="Alpha-D-phosphohexomutase_SF"/>
</dbReference>
<feature type="domain" description="Alpha-D-phosphohexomutase alpha/beta/alpha" evidence="11">
    <location>
        <begin position="281"/>
        <end position="378"/>
    </location>
</feature>
<dbReference type="EMBL" id="ALJD01000004">
    <property type="protein sequence ID" value="EJN59632.1"/>
    <property type="molecule type" value="Genomic_DNA"/>
</dbReference>
<evidence type="ECO:0000256" key="3">
    <source>
        <dbReference type="ARBA" id="ARBA00022553"/>
    </source>
</evidence>
<dbReference type="PROSITE" id="PS00710">
    <property type="entry name" value="PGM_PMM"/>
    <property type="match status" value="1"/>
</dbReference>
<dbReference type="Pfam" id="PF00408">
    <property type="entry name" value="PGM_PMM_IV"/>
    <property type="match status" value="1"/>
</dbReference>
<keyword evidence="5 7" id="KW-0460">Magnesium</keyword>
<dbReference type="Pfam" id="PF02880">
    <property type="entry name" value="PGM_PMM_III"/>
    <property type="match status" value="1"/>
</dbReference>
<evidence type="ECO:0000313" key="12">
    <source>
        <dbReference type="EMBL" id="EJN59632.1"/>
    </source>
</evidence>
<keyword evidence="6" id="KW-0413">Isomerase</keyword>
<dbReference type="PANTHER" id="PTHR45745:SF1">
    <property type="entry name" value="PHOSPHOGLUCOMUTASE 2B-RELATED"/>
    <property type="match status" value="1"/>
</dbReference>
<dbReference type="InterPro" id="IPR005844">
    <property type="entry name" value="A-D-PHexomutase_a/b/a-I"/>
</dbReference>
<dbReference type="InterPro" id="IPR005846">
    <property type="entry name" value="A-D-PHexomutase_a/b/a-III"/>
</dbReference>
<evidence type="ECO:0000256" key="1">
    <source>
        <dbReference type="ARBA" id="ARBA00001946"/>
    </source>
</evidence>